<dbReference type="RefSeq" id="WP_010798397.1">
    <property type="nucleotide sequence ID" value="NZ_CP069262.1"/>
</dbReference>
<dbReference type="NCBIfam" id="TIGR02532">
    <property type="entry name" value="IV_pilin_GFxxxE"/>
    <property type="match status" value="1"/>
</dbReference>
<evidence type="ECO:0000313" key="5">
    <source>
        <dbReference type="Proteomes" id="UP000250443"/>
    </source>
</evidence>
<dbReference type="EMBL" id="JADMCD010000003">
    <property type="protein sequence ID" value="MBF8640947.1"/>
    <property type="molecule type" value="Genomic_DNA"/>
</dbReference>
<dbReference type="InterPro" id="IPR031982">
    <property type="entry name" value="PilE-like"/>
</dbReference>
<keyword evidence="2" id="KW-1133">Transmembrane helix</keyword>
<evidence type="ECO:0000256" key="1">
    <source>
        <dbReference type="ARBA" id="ARBA00022481"/>
    </source>
</evidence>
<dbReference type="EMBL" id="UAUF01000011">
    <property type="protein sequence ID" value="SPZ06358.1"/>
    <property type="molecule type" value="Genomic_DNA"/>
</dbReference>
<feature type="transmembrane region" description="Helical" evidence="2">
    <location>
        <begin position="12"/>
        <end position="33"/>
    </location>
</feature>
<evidence type="ECO:0000256" key="2">
    <source>
        <dbReference type="SAM" id="Phobius"/>
    </source>
</evidence>
<dbReference type="PRINTS" id="PR00813">
    <property type="entry name" value="BCTERIALGSPG"/>
</dbReference>
<dbReference type="Gene3D" id="3.30.700.10">
    <property type="entry name" value="Glycoprotein, Type 4 Pilin"/>
    <property type="match status" value="1"/>
</dbReference>
<accession>A0A2X2CFI3</accession>
<protein>
    <submittedName>
        <fullName evidence="3">Prepilin-type N-terminal cleavage/methylation domain-containing protein</fullName>
    </submittedName>
    <submittedName>
        <fullName evidence="4">Type IV pilin</fullName>
    </submittedName>
</protein>
<dbReference type="GO" id="GO:0015627">
    <property type="term" value="C:type II protein secretion system complex"/>
    <property type="evidence" value="ECO:0007669"/>
    <property type="project" value="InterPro"/>
</dbReference>
<evidence type="ECO:0000313" key="3">
    <source>
        <dbReference type="EMBL" id="MBF8640947.1"/>
    </source>
</evidence>
<dbReference type="SUPFAM" id="SSF54523">
    <property type="entry name" value="Pili subunits"/>
    <property type="match status" value="1"/>
</dbReference>
<evidence type="ECO:0000313" key="6">
    <source>
        <dbReference type="Proteomes" id="UP000626180"/>
    </source>
</evidence>
<dbReference type="Proteomes" id="UP000626180">
    <property type="component" value="Unassembled WGS sequence"/>
</dbReference>
<dbReference type="InterPro" id="IPR045584">
    <property type="entry name" value="Pilin-like"/>
</dbReference>
<keyword evidence="1" id="KW-0488">Methylation</keyword>
<evidence type="ECO:0000313" key="4">
    <source>
        <dbReference type="EMBL" id="SPZ06358.1"/>
    </source>
</evidence>
<dbReference type="PROSITE" id="PS00409">
    <property type="entry name" value="PROKAR_NTER_METHYL"/>
    <property type="match status" value="1"/>
</dbReference>
<reference evidence="3 6" key="2">
    <citation type="submission" date="2020-10" db="EMBL/GenBank/DDBJ databases">
        <title>Genome sequences of Pseudomonas isolates.</title>
        <authorList>
            <person name="Wessels L."/>
            <person name="Reich F."/>
            <person name="Hammerl J."/>
        </authorList>
    </citation>
    <scope>NUCLEOTIDE SEQUENCE [LARGE SCALE GENOMIC DNA]</scope>
    <source>
        <strain evidence="3 6">20-MO00624-0</strain>
    </source>
</reference>
<keyword evidence="2" id="KW-0812">Transmembrane</keyword>
<dbReference type="Pfam" id="PF16732">
    <property type="entry name" value="ComP_DUS"/>
    <property type="match status" value="1"/>
</dbReference>
<organism evidence="4 5">
    <name type="scientific">Pseudomonas luteola</name>
    <dbReference type="NCBI Taxonomy" id="47886"/>
    <lineage>
        <taxon>Bacteria</taxon>
        <taxon>Pseudomonadati</taxon>
        <taxon>Pseudomonadota</taxon>
        <taxon>Gammaproteobacteria</taxon>
        <taxon>Pseudomonadales</taxon>
        <taxon>Pseudomonadaceae</taxon>
        <taxon>Pseudomonas</taxon>
    </lineage>
</organism>
<proteinExistence type="predicted"/>
<reference evidence="4 5" key="1">
    <citation type="submission" date="2018-06" db="EMBL/GenBank/DDBJ databases">
        <authorList>
            <consortium name="Pathogen Informatics"/>
            <person name="Doyle S."/>
        </authorList>
    </citation>
    <scope>NUCLEOTIDE SEQUENCE [LARGE SCALE GENOMIC DNA]</scope>
    <source>
        <strain evidence="4 5">NCTC11842</strain>
    </source>
</reference>
<dbReference type="GO" id="GO:0015628">
    <property type="term" value="P:protein secretion by the type II secretion system"/>
    <property type="evidence" value="ECO:0007669"/>
    <property type="project" value="InterPro"/>
</dbReference>
<keyword evidence="2" id="KW-0472">Membrane</keyword>
<gene>
    <name evidence="4" type="primary">fimA_2</name>
    <name evidence="3" type="ORF">IRZ65_09640</name>
    <name evidence="4" type="ORF">NCTC11842_02241</name>
</gene>
<dbReference type="AlphaFoldDB" id="A0A2X2CFI3"/>
<name>A0A2X2CFI3_PSELU</name>
<dbReference type="InterPro" id="IPR012902">
    <property type="entry name" value="N_methyl_site"/>
</dbReference>
<dbReference type="Proteomes" id="UP000250443">
    <property type="component" value="Unassembled WGS sequence"/>
</dbReference>
<dbReference type="GO" id="GO:0043683">
    <property type="term" value="P:type IV pilus assembly"/>
    <property type="evidence" value="ECO:0007669"/>
    <property type="project" value="InterPro"/>
</dbReference>
<dbReference type="InterPro" id="IPR000983">
    <property type="entry name" value="Bac_GSPG_pilin"/>
</dbReference>
<dbReference type="PANTHER" id="PTHR30093:SF47">
    <property type="entry name" value="TYPE IV PILUS NON-CORE MINOR PILIN PILE"/>
    <property type="match status" value="1"/>
</dbReference>
<keyword evidence="6" id="KW-1185">Reference proteome</keyword>
<dbReference type="Pfam" id="PF07963">
    <property type="entry name" value="N_methyl"/>
    <property type="match status" value="1"/>
</dbReference>
<sequence length="144" mass="15432">MHKHIDTRRSGGFTLIEILIVVAIVGILAAIAVPSYSSYVTRSQIKTAQGDLVALGLNMENVRQRTLKYSSAPVTATTAATEALFNGKWQPAQGADFEYMITQVTDTAYTVSARGKSAKLSTCTLTLTSKNERTATGCPGVTSW</sequence>
<dbReference type="PANTHER" id="PTHR30093">
    <property type="entry name" value="GENERAL SECRETION PATHWAY PROTEIN G"/>
    <property type="match status" value="1"/>
</dbReference>